<evidence type="ECO:0000313" key="1">
    <source>
        <dbReference type="EMBL" id="GGN12589.1"/>
    </source>
</evidence>
<keyword evidence="2" id="KW-1185">Reference proteome</keyword>
<dbReference type="OrthoDB" id="212944at2157"/>
<dbReference type="Proteomes" id="UP000608850">
    <property type="component" value="Unassembled WGS sequence"/>
</dbReference>
<proteinExistence type="predicted"/>
<protein>
    <recommendedName>
        <fullName evidence="3">Small CPxCG-related zinc finger protein</fullName>
    </recommendedName>
</protein>
<dbReference type="AlphaFoldDB" id="A0A830G9V0"/>
<dbReference type="InterPro" id="IPR046243">
    <property type="entry name" value="DUF6276"/>
</dbReference>
<dbReference type="RefSeq" id="WP_188877592.1">
    <property type="nucleotide sequence ID" value="NZ_BMOQ01000003.1"/>
</dbReference>
<evidence type="ECO:0000313" key="2">
    <source>
        <dbReference type="Proteomes" id="UP000608850"/>
    </source>
</evidence>
<dbReference type="Pfam" id="PF19792">
    <property type="entry name" value="DUF6276"/>
    <property type="match status" value="1"/>
</dbReference>
<comment type="caution">
    <text evidence="1">The sequence shown here is derived from an EMBL/GenBank/DDBJ whole genome shotgun (WGS) entry which is preliminary data.</text>
</comment>
<sequence length="130" mass="14056">MSCPRCDAPTVAFAIPDDLRDQLPDDRPGAALCTRCLSVTPLDDPPTASPDFARVSDAFPVNDEAAVALACLLALLDSLVLYRAEIDAVAAYAETRGTDVLRTLERLAADDGVEPFLDLDRRARQLEQLI</sequence>
<dbReference type="EMBL" id="BMOQ01000003">
    <property type="protein sequence ID" value="GGN12589.1"/>
    <property type="molecule type" value="Genomic_DNA"/>
</dbReference>
<gene>
    <name evidence="1" type="ORF">GCM10009021_10800</name>
</gene>
<reference evidence="1 2" key="1">
    <citation type="journal article" date="2019" name="Int. J. Syst. Evol. Microbiol.">
        <title>The Global Catalogue of Microorganisms (GCM) 10K type strain sequencing project: providing services to taxonomists for standard genome sequencing and annotation.</title>
        <authorList>
            <consortium name="The Broad Institute Genomics Platform"/>
            <consortium name="The Broad Institute Genome Sequencing Center for Infectious Disease"/>
            <person name="Wu L."/>
            <person name="Ma J."/>
        </authorList>
    </citation>
    <scope>NUCLEOTIDE SEQUENCE [LARGE SCALE GENOMIC DNA]</scope>
    <source>
        <strain evidence="1 2">JCM 16331</strain>
    </source>
</reference>
<name>A0A830G9V0_9EURY</name>
<accession>A0A830G9V0</accession>
<evidence type="ECO:0008006" key="3">
    <source>
        <dbReference type="Google" id="ProtNLM"/>
    </source>
</evidence>
<organism evidence="1 2">
    <name type="scientific">Halarchaeum nitratireducens</name>
    <dbReference type="NCBI Taxonomy" id="489913"/>
    <lineage>
        <taxon>Archaea</taxon>
        <taxon>Methanobacteriati</taxon>
        <taxon>Methanobacteriota</taxon>
        <taxon>Stenosarchaea group</taxon>
        <taxon>Halobacteria</taxon>
        <taxon>Halobacteriales</taxon>
        <taxon>Halobacteriaceae</taxon>
    </lineage>
</organism>